<organism evidence="7 8">
    <name type="scientific">Phyllostomus discolor</name>
    <name type="common">pale spear-nosed bat</name>
    <dbReference type="NCBI Taxonomy" id="89673"/>
    <lineage>
        <taxon>Eukaryota</taxon>
        <taxon>Metazoa</taxon>
        <taxon>Chordata</taxon>
        <taxon>Craniata</taxon>
        <taxon>Vertebrata</taxon>
        <taxon>Euteleostomi</taxon>
        <taxon>Mammalia</taxon>
        <taxon>Eutheria</taxon>
        <taxon>Laurasiatheria</taxon>
        <taxon>Chiroptera</taxon>
        <taxon>Yangochiroptera</taxon>
        <taxon>Phyllostomidae</taxon>
        <taxon>Phyllostominae</taxon>
        <taxon>Phyllostomus</taxon>
    </lineage>
</organism>
<dbReference type="GO" id="GO:0005739">
    <property type="term" value="C:mitochondrion"/>
    <property type="evidence" value="ECO:0007669"/>
    <property type="project" value="UniProtKB-SubCell"/>
</dbReference>
<evidence type="ECO:0000313" key="8">
    <source>
        <dbReference type="Proteomes" id="UP000664940"/>
    </source>
</evidence>
<evidence type="ECO:0000256" key="3">
    <source>
        <dbReference type="ARBA" id="ARBA00004370"/>
    </source>
</evidence>
<comment type="subcellular location">
    <subcellularLocation>
        <location evidence="2">Endoplasmic reticulum</location>
    </subcellularLocation>
    <subcellularLocation>
        <location evidence="3">Membrane</location>
    </subcellularLocation>
    <subcellularLocation>
        <location evidence="1">Mitochondrion</location>
    </subcellularLocation>
</comment>
<keyword evidence="5" id="KW-0496">Mitochondrion</keyword>
<evidence type="ECO:0000256" key="6">
    <source>
        <dbReference type="ARBA" id="ARBA00023136"/>
    </source>
</evidence>
<dbReference type="PANTHER" id="PTHR48182:SF2">
    <property type="entry name" value="PROTEIN SERAC1"/>
    <property type="match status" value="1"/>
</dbReference>
<gene>
    <name evidence="7" type="ORF">HJG60_017045</name>
</gene>
<protein>
    <submittedName>
        <fullName evidence="7">Serine active site containing 1</fullName>
    </submittedName>
</protein>
<accession>A0A834APA6</accession>
<dbReference type="PANTHER" id="PTHR48182">
    <property type="entry name" value="PROTEIN SERAC1"/>
    <property type="match status" value="1"/>
</dbReference>
<dbReference type="EMBL" id="JABVXQ010000004">
    <property type="protein sequence ID" value="KAF6116070.1"/>
    <property type="molecule type" value="Genomic_DNA"/>
</dbReference>
<dbReference type="InterPro" id="IPR052374">
    <property type="entry name" value="SERAC1"/>
</dbReference>
<keyword evidence="6" id="KW-0472">Membrane</keyword>
<name>A0A834APA6_9CHIR</name>
<sequence length="163" mass="18379">MIWVSHSMGGLLVKKMLLEASQKPETSPVVDNTRGIIFYSVPHHGSHLAEYSVNVRYLLFPSLEVKELSKDSPALKVLQDDFLRFAKDKNFQVLNFVETLPTSIGSMIQLQVVPAESADLGIGELIPVDVNHLNICKPQKKDAFLYQRTLQFIRESLAQDLEN</sequence>
<evidence type="ECO:0000313" key="7">
    <source>
        <dbReference type="EMBL" id="KAF6116070.1"/>
    </source>
</evidence>
<evidence type="ECO:0000256" key="2">
    <source>
        <dbReference type="ARBA" id="ARBA00004240"/>
    </source>
</evidence>
<keyword evidence="4" id="KW-0256">Endoplasmic reticulum</keyword>
<dbReference type="Proteomes" id="UP000664940">
    <property type="component" value="Unassembled WGS sequence"/>
</dbReference>
<dbReference type="GO" id="GO:0016020">
    <property type="term" value="C:membrane"/>
    <property type="evidence" value="ECO:0007669"/>
    <property type="project" value="UniProtKB-SubCell"/>
</dbReference>
<dbReference type="SUPFAM" id="SSF53474">
    <property type="entry name" value="alpha/beta-Hydrolases"/>
    <property type="match status" value="1"/>
</dbReference>
<reference evidence="7 8" key="1">
    <citation type="journal article" date="2020" name="Nature">
        <title>Six reference-quality genomes reveal evolution of bat adaptations.</title>
        <authorList>
            <person name="Jebb D."/>
            <person name="Huang Z."/>
            <person name="Pippel M."/>
            <person name="Hughes G.M."/>
            <person name="Lavrichenko K."/>
            <person name="Devanna P."/>
            <person name="Winkler S."/>
            <person name="Jermiin L.S."/>
            <person name="Skirmuntt E.C."/>
            <person name="Katzourakis A."/>
            <person name="Burkitt-Gray L."/>
            <person name="Ray D.A."/>
            <person name="Sullivan K.A.M."/>
            <person name="Roscito J.G."/>
            <person name="Kirilenko B.M."/>
            <person name="Davalos L.M."/>
            <person name="Corthals A.P."/>
            <person name="Power M.L."/>
            <person name="Jones G."/>
            <person name="Ransome R.D."/>
            <person name="Dechmann D.K.N."/>
            <person name="Locatelli A.G."/>
            <person name="Puechmaille S.J."/>
            <person name="Fedrigo O."/>
            <person name="Jarvis E.D."/>
            <person name="Hiller M."/>
            <person name="Vernes S.C."/>
            <person name="Myers E.W."/>
            <person name="Teeling E.C."/>
        </authorList>
    </citation>
    <scope>NUCLEOTIDE SEQUENCE [LARGE SCALE GENOMIC DNA]</scope>
    <source>
        <strain evidence="7">Bat1K_MPI-CBG_1</strain>
    </source>
</reference>
<dbReference type="GO" id="GO:0005783">
    <property type="term" value="C:endoplasmic reticulum"/>
    <property type="evidence" value="ECO:0007669"/>
    <property type="project" value="UniProtKB-SubCell"/>
</dbReference>
<dbReference type="Gene3D" id="3.40.50.1820">
    <property type="entry name" value="alpha/beta hydrolase"/>
    <property type="match status" value="1"/>
</dbReference>
<dbReference type="AlphaFoldDB" id="A0A834APA6"/>
<comment type="caution">
    <text evidence="7">The sequence shown here is derived from an EMBL/GenBank/DDBJ whole genome shotgun (WGS) entry which is preliminary data.</text>
</comment>
<evidence type="ECO:0000256" key="4">
    <source>
        <dbReference type="ARBA" id="ARBA00022824"/>
    </source>
</evidence>
<evidence type="ECO:0000256" key="1">
    <source>
        <dbReference type="ARBA" id="ARBA00004173"/>
    </source>
</evidence>
<proteinExistence type="predicted"/>
<evidence type="ECO:0000256" key="5">
    <source>
        <dbReference type="ARBA" id="ARBA00023128"/>
    </source>
</evidence>
<dbReference type="InterPro" id="IPR029058">
    <property type="entry name" value="AB_hydrolase_fold"/>
</dbReference>